<dbReference type="Proteomes" id="UP000537718">
    <property type="component" value="Unassembled WGS sequence"/>
</dbReference>
<dbReference type="Pfam" id="PF00753">
    <property type="entry name" value="Lactamase_B"/>
    <property type="match status" value="1"/>
</dbReference>
<dbReference type="InterPro" id="IPR001279">
    <property type="entry name" value="Metallo-B-lactamas"/>
</dbReference>
<dbReference type="RefSeq" id="WP_221270671.1">
    <property type="nucleotide sequence ID" value="NZ_JACHCF010000006.1"/>
</dbReference>
<dbReference type="GO" id="GO:0016787">
    <property type="term" value="F:hydrolase activity"/>
    <property type="evidence" value="ECO:0007669"/>
    <property type="project" value="UniProtKB-KW"/>
</dbReference>
<evidence type="ECO:0000259" key="6">
    <source>
        <dbReference type="SMART" id="SM00849"/>
    </source>
</evidence>
<evidence type="ECO:0000256" key="4">
    <source>
        <dbReference type="ARBA" id="ARBA00022801"/>
    </source>
</evidence>
<evidence type="ECO:0000313" key="7">
    <source>
        <dbReference type="EMBL" id="MBB5621891.1"/>
    </source>
</evidence>
<organism evidence="7 8">
    <name type="scientific">Pedobacter cryoconitis</name>
    <dbReference type="NCBI Taxonomy" id="188932"/>
    <lineage>
        <taxon>Bacteria</taxon>
        <taxon>Pseudomonadati</taxon>
        <taxon>Bacteroidota</taxon>
        <taxon>Sphingobacteriia</taxon>
        <taxon>Sphingobacteriales</taxon>
        <taxon>Sphingobacteriaceae</taxon>
        <taxon>Pedobacter</taxon>
    </lineage>
</organism>
<gene>
    <name evidence="7" type="ORF">HDE69_002954</name>
</gene>
<name>A0A7W9DK58_9SPHI</name>
<keyword evidence="5" id="KW-0862">Zinc</keyword>
<evidence type="ECO:0000256" key="2">
    <source>
        <dbReference type="ARBA" id="ARBA00007749"/>
    </source>
</evidence>
<dbReference type="PANTHER" id="PTHR42978:SF7">
    <property type="entry name" value="METALLO-HYDROLASE RV2300C-RELATED"/>
    <property type="match status" value="1"/>
</dbReference>
<accession>A0A7W9DK58</accession>
<comment type="caution">
    <text evidence="7">The sequence shown here is derived from an EMBL/GenBank/DDBJ whole genome shotgun (WGS) entry which is preliminary data.</text>
</comment>
<evidence type="ECO:0000256" key="5">
    <source>
        <dbReference type="ARBA" id="ARBA00022833"/>
    </source>
</evidence>
<reference evidence="7 8" key="1">
    <citation type="submission" date="2020-08" db="EMBL/GenBank/DDBJ databases">
        <title>Genomic Encyclopedia of Type Strains, Phase IV (KMG-V): Genome sequencing to study the core and pangenomes of soil and plant-associated prokaryotes.</title>
        <authorList>
            <person name="Whitman W."/>
        </authorList>
    </citation>
    <scope>NUCLEOTIDE SEQUENCE [LARGE SCALE GENOMIC DNA]</scope>
    <source>
        <strain evidence="7 8">MP7CTX6</strain>
    </source>
</reference>
<comment type="cofactor">
    <cofactor evidence="1">
        <name>Zn(2+)</name>
        <dbReference type="ChEBI" id="CHEBI:29105"/>
    </cofactor>
</comment>
<dbReference type="PANTHER" id="PTHR42978">
    <property type="entry name" value="QUORUM-QUENCHING LACTONASE YTNP-RELATED-RELATED"/>
    <property type="match status" value="1"/>
</dbReference>
<dbReference type="EMBL" id="JACHCF010000006">
    <property type="protein sequence ID" value="MBB5621891.1"/>
    <property type="molecule type" value="Genomic_DNA"/>
</dbReference>
<dbReference type="GO" id="GO:0046872">
    <property type="term" value="F:metal ion binding"/>
    <property type="evidence" value="ECO:0007669"/>
    <property type="project" value="UniProtKB-KW"/>
</dbReference>
<evidence type="ECO:0000256" key="1">
    <source>
        <dbReference type="ARBA" id="ARBA00001947"/>
    </source>
</evidence>
<evidence type="ECO:0000256" key="3">
    <source>
        <dbReference type="ARBA" id="ARBA00022723"/>
    </source>
</evidence>
<keyword evidence="3" id="KW-0479">Metal-binding</keyword>
<dbReference type="InterPro" id="IPR051013">
    <property type="entry name" value="MBL_superfamily_lactonases"/>
</dbReference>
<protein>
    <submittedName>
        <fullName evidence="7">Glyoxylase-like metal-dependent hydrolase (Beta-lactamase superfamily II)</fullName>
    </submittedName>
</protein>
<dbReference type="AlphaFoldDB" id="A0A7W9DK58"/>
<dbReference type="SMART" id="SM00849">
    <property type="entry name" value="Lactamase_B"/>
    <property type="match status" value="1"/>
</dbReference>
<dbReference type="CDD" id="cd07729">
    <property type="entry name" value="AHL_lactonase_MBL-fold"/>
    <property type="match status" value="1"/>
</dbReference>
<evidence type="ECO:0000313" key="8">
    <source>
        <dbReference type="Proteomes" id="UP000537718"/>
    </source>
</evidence>
<dbReference type="Gene3D" id="3.60.15.10">
    <property type="entry name" value="Ribonuclease Z/Hydroxyacylglutathione hydrolase-like"/>
    <property type="match status" value="1"/>
</dbReference>
<proteinExistence type="inferred from homology"/>
<sequence length="286" mass="32201">MNNLILRVLFFTLFVMFTTKIVNAQNNDYEIFAIKFASTYRPLPLSVNVLGAPKDLTVDPSFSIFLIKGKNGKNILVDAGFLRNAEQVKDFGIQVYARPDSALLPLGVRSSDISDIILTHPHWDHMGGIDLFENAHLWIQEKDYEYFVGTAWQEEGKNGGFNKEDVLKLVNRNIAGKLTLVNGDGKQIFPGITVYTGSQHTFGSQYVLVNSGSDKIILASDNAFTYYNIEHLMSAPTHATFDTKAYIKAMTRMKKLSSELKFIIPGHDNLLFSRFPKINENVIKIK</sequence>
<comment type="similarity">
    <text evidence="2">Belongs to the metallo-beta-lactamase superfamily.</text>
</comment>
<dbReference type="SUPFAM" id="SSF56281">
    <property type="entry name" value="Metallo-hydrolase/oxidoreductase"/>
    <property type="match status" value="1"/>
</dbReference>
<keyword evidence="4 7" id="KW-0378">Hydrolase</keyword>
<dbReference type="InterPro" id="IPR036866">
    <property type="entry name" value="RibonucZ/Hydroxyglut_hydro"/>
</dbReference>
<feature type="domain" description="Metallo-beta-lactamase" evidence="6">
    <location>
        <begin position="61"/>
        <end position="267"/>
    </location>
</feature>